<dbReference type="Proteomes" id="UP001291912">
    <property type="component" value="Unassembled WGS sequence"/>
</dbReference>
<dbReference type="PANTHER" id="PTHR43272:SF33">
    <property type="entry name" value="AMP-BINDING DOMAIN-CONTAINING PROTEIN-RELATED"/>
    <property type="match status" value="1"/>
</dbReference>
<dbReference type="RefSeq" id="WP_194422970.1">
    <property type="nucleotide sequence ID" value="NZ_BAAAPT010000001.1"/>
</dbReference>
<evidence type="ECO:0000259" key="3">
    <source>
        <dbReference type="Pfam" id="PF00501"/>
    </source>
</evidence>
<organism evidence="4 5">
    <name type="scientific">Microbacterium aquimaris</name>
    <dbReference type="NCBI Taxonomy" id="459816"/>
    <lineage>
        <taxon>Bacteria</taxon>
        <taxon>Bacillati</taxon>
        <taxon>Actinomycetota</taxon>
        <taxon>Actinomycetes</taxon>
        <taxon>Micrococcales</taxon>
        <taxon>Microbacteriaceae</taxon>
        <taxon>Microbacterium</taxon>
    </lineage>
</organism>
<accession>A0ABU5N2C2</accession>
<proteinExistence type="predicted"/>
<keyword evidence="1" id="KW-0547">Nucleotide-binding</keyword>
<reference evidence="4 5" key="1">
    <citation type="submission" date="2023-10" db="EMBL/GenBank/DDBJ databases">
        <title>Microbacterium xanthum sp. nov., isolated from seaweed.</title>
        <authorList>
            <person name="Lee S.D."/>
        </authorList>
    </citation>
    <scope>NUCLEOTIDE SEQUENCE [LARGE SCALE GENOMIC DNA]</scope>
    <source>
        <strain evidence="4 5">KCTC 19124</strain>
    </source>
</reference>
<feature type="domain" description="AMP-dependent synthetase/ligase" evidence="3">
    <location>
        <begin position="24"/>
        <end position="429"/>
    </location>
</feature>
<gene>
    <name evidence="4" type="ORF">R2Q92_00080</name>
</gene>
<comment type="caution">
    <text evidence="4">The sequence shown here is derived from an EMBL/GenBank/DDBJ whole genome shotgun (WGS) entry which is preliminary data.</text>
</comment>
<dbReference type="Pfam" id="PF00501">
    <property type="entry name" value="AMP-binding"/>
    <property type="match status" value="1"/>
</dbReference>
<name>A0ABU5N2C2_9MICO</name>
<keyword evidence="2" id="KW-0067">ATP-binding</keyword>
<protein>
    <submittedName>
        <fullName evidence="4">AMP-dependent synthetase/ligase</fullName>
    </submittedName>
</protein>
<dbReference type="SUPFAM" id="SSF56801">
    <property type="entry name" value="Acetyl-CoA synthetase-like"/>
    <property type="match status" value="1"/>
</dbReference>
<dbReference type="EMBL" id="JAWJYN010000001">
    <property type="protein sequence ID" value="MDZ8160218.1"/>
    <property type="molecule type" value="Genomic_DNA"/>
</dbReference>
<dbReference type="InterPro" id="IPR020845">
    <property type="entry name" value="AMP-binding_CS"/>
</dbReference>
<dbReference type="PROSITE" id="PS00455">
    <property type="entry name" value="AMP_BINDING"/>
    <property type="match status" value="1"/>
</dbReference>
<evidence type="ECO:0000313" key="4">
    <source>
        <dbReference type="EMBL" id="MDZ8160218.1"/>
    </source>
</evidence>
<dbReference type="Gene3D" id="3.40.50.12780">
    <property type="entry name" value="N-terminal domain of ligase-like"/>
    <property type="match status" value="1"/>
</dbReference>
<dbReference type="InterPro" id="IPR000873">
    <property type="entry name" value="AMP-dep_synth/lig_dom"/>
</dbReference>
<evidence type="ECO:0000256" key="2">
    <source>
        <dbReference type="ARBA" id="ARBA00022840"/>
    </source>
</evidence>
<dbReference type="PANTHER" id="PTHR43272">
    <property type="entry name" value="LONG-CHAIN-FATTY-ACID--COA LIGASE"/>
    <property type="match status" value="1"/>
</dbReference>
<dbReference type="InterPro" id="IPR042099">
    <property type="entry name" value="ANL_N_sf"/>
</dbReference>
<sequence length="603" mass="64650">MPERTTAPLVDIDDHRNVTELLMRRVAENPHHAAFDVATGDPDAPWRPVSTADYLSEVTALAKGLMATGVEAGDSVAIMAPTRYEWAVADLAVWFAGAVVVPVYDTSSPDQVAAIVADAEVRLAIAAGERQARSLREALDRAAAAHLGVWTMEAGVHDLLALASAGDEVDDALLELRRTQADLDSPATIVYTSGTTGEPKGAVLTHRNFVGQVRNVAAAYREVVHEGGNTVIFLPLAHVLARGLQLVCLAGGMRIAHVADPAEVVGSLAELRPTFLVVVPRVLERIRNAAAAKADATHLGALWRGAVSTATSWATALEAGEHPSVPLRVRRTLFDALFYRRLRTRMGGRLDYILSGGGALDADLSRLFRGIGVPVIEGYGLTETTAPLTGNLPGDIRSGTVGYPLPGSTVRISDQGEILAKGIGIFSGYRDPEHTAEAFEDGFFRTGDLGRLDEDGRVVLEGRLKDVIVTSNGKTVVPQSWESHVETNPLVAHAVMVGEGRSYLSALLVLDRAETGAWAAAQNLRLEEVSGQSITPIAEPRLIAHLQESVDAANARVSRSESVRRFALVFTDLDDTRLVTPTMKIKRRALLERSGPAVEDLYR</sequence>
<evidence type="ECO:0000256" key="1">
    <source>
        <dbReference type="ARBA" id="ARBA00022741"/>
    </source>
</evidence>
<dbReference type="CDD" id="cd05907">
    <property type="entry name" value="VL_LC_FACS_like"/>
    <property type="match status" value="1"/>
</dbReference>
<dbReference type="Pfam" id="PF23562">
    <property type="entry name" value="AMP-binding_C_3"/>
    <property type="match status" value="1"/>
</dbReference>
<keyword evidence="5" id="KW-1185">Reference proteome</keyword>
<evidence type="ECO:0000313" key="5">
    <source>
        <dbReference type="Proteomes" id="UP001291912"/>
    </source>
</evidence>